<proteinExistence type="predicted"/>
<reference evidence="3 4" key="1">
    <citation type="submission" date="2015-10" db="EMBL/GenBank/DDBJ databases">
        <authorList>
            <person name="Gilbert D.G."/>
        </authorList>
    </citation>
    <scope>NUCLEOTIDE SEQUENCE [LARGE SCALE GENOMIC DNA]</scope>
    <source>
        <strain evidence="3">FVVF132</strain>
    </source>
</reference>
<feature type="compositionally biased region" description="Low complexity" evidence="1">
    <location>
        <begin position="54"/>
        <end position="70"/>
    </location>
</feature>
<keyword evidence="2" id="KW-0732">Signal</keyword>
<evidence type="ECO:0000313" key="4">
    <source>
        <dbReference type="Proteomes" id="UP000051836"/>
    </source>
</evidence>
<feature type="compositionally biased region" description="Polar residues" evidence="1">
    <location>
        <begin position="28"/>
        <end position="53"/>
    </location>
</feature>
<evidence type="ECO:0000256" key="2">
    <source>
        <dbReference type="SAM" id="SignalP"/>
    </source>
</evidence>
<feature type="region of interest" description="Disordered" evidence="1">
    <location>
        <begin position="24"/>
        <end position="112"/>
    </location>
</feature>
<gene>
    <name evidence="3" type="ORF">AAES_128408</name>
</gene>
<protein>
    <submittedName>
        <fullName evidence="3">Uncharacterized protein</fullName>
    </submittedName>
</protein>
<evidence type="ECO:0000313" key="3">
    <source>
        <dbReference type="EMBL" id="KQK77183.1"/>
    </source>
</evidence>
<dbReference type="Proteomes" id="UP000051836">
    <property type="component" value="Unassembled WGS sequence"/>
</dbReference>
<name>A0A0Q3M3D1_AMAAE</name>
<keyword evidence="4" id="KW-1185">Reference proteome</keyword>
<feature type="signal peptide" evidence="2">
    <location>
        <begin position="1"/>
        <end position="21"/>
    </location>
</feature>
<evidence type="ECO:0000256" key="1">
    <source>
        <dbReference type="SAM" id="MobiDB-lite"/>
    </source>
</evidence>
<dbReference type="EMBL" id="LMAW01002781">
    <property type="protein sequence ID" value="KQK77183.1"/>
    <property type="molecule type" value="Genomic_DNA"/>
</dbReference>
<organism evidence="3 4">
    <name type="scientific">Amazona aestiva</name>
    <name type="common">Blue-fronted Amazon parrot</name>
    <dbReference type="NCBI Taxonomy" id="12930"/>
    <lineage>
        <taxon>Eukaryota</taxon>
        <taxon>Metazoa</taxon>
        <taxon>Chordata</taxon>
        <taxon>Craniata</taxon>
        <taxon>Vertebrata</taxon>
        <taxon>Euteleostomi</taxon>
        <taxon>Archelosauria</taxon>
        <taxon>Archosauria</taxon>
        <taxon>Dinosauria</taxon>
        <taxon>Saurischia</taxon>
        <taxon>Theropoda</taxon>
        <taxon>Coelurosauria</taxon>
        <taxon>Aves</taxon>
        <taxon>Neognathae</taxon>
        <taxon>Neoaves</taxon>
        <taxon>Telluraves</taxon>
        <taxon>Australaves</taxon>
        <taxon>Psittaciformes</taxon>
        <taxon>Psittacidae</taxon>
        <taxon>Amazona</taxon>
    </lineage>
</organism>
<accession>A0A0Q3M3D1</accession>
<feature type="chain" id="PRO_5006205520" evidence="2">
    <location>
        <begin position="22"/>
        <end position="132"/>
    </location>
</feature>
<comment type="caution">
    <text evidence="3">The sequence shown here is derived from an EMBL/GenBank/DDBJ whole genome shotgun (WGS) entry which is preliminary data.</text>
</comment>
<sequence length="132" mass="14235">MFWGLAYAYTALLNIVQHLQGEKEFSGSDGTATNNTVTQSPSTAATPNLTTDSAATPTTVKDTATTPTPVKDIEAKSKDQFVPVSVAPISKEKSKQDPQRAIQSVKKDEDPMHVLEGMASEPQLLLQESEEE</sequence>
<dbReference type="AlphaFoldDB" id="A0A0Q3M3D1"/>